<dbReference type="AlphaFoldDB" id="A6GAD8"/>
<proteinExistence type="predicted"/>
<keyword evidence="1" id="KW-0472">Membrane</keyword>
<keyword evidence="3" id="KW-1185">Reference proteome</keyword>
<feature type="transmembrane region" description="Helical" evidence="1">
    <location>
        <begin position="232"/>
        <end position="249"/>
    </location>
</feature>
<accession>A6GAD8</accession>
<feature type="transmembrane region" description="Helical" evidence="1">
    <location>
        <begin position="206"/>
        <end position="226"/>
    </location>
</feature>
<name>A6GAD8_9BACT</name>
<dbReference type="Proteomes" id="UP000005801">
    <property type="component" value="Unassembled WGS sequence"/>
</dbReference>
<evidence type="ECO:0000313" key="2">
    <source>
        <dbReference type="EMBL" id="EDM77126.1"/>
    </source>
</evidence>
<keyword evidence="1" id="KW-1133">Transmembrane helix</keyword>
<dbReference type="EMBL" id="ABCS01000051">
    <property type="protein sequence ID" value="EDM77126.1"/>
    <property type="molecule type" value="Genomic_DNA"/>
</dbReference>
<evidence type="ECO:0000256" key="1">
    <source>
        <dbReference type="SAM" id="Phobius"/>
    </source>
</evidence>
<keyword evidence="1" id="KW-0812">Transmembrane</keyword>
<comment type="caution">
    <text evidence="2">The sequence shown here is derived from an EMBL/GenBank/DDBJ whole genome shotgun (WGS) entry which is preliminary data.</text>
</comment>
<sequence length="470" mass="49758">MLVGSSYARGTVTHTDDAGVHVIREDGEYLACARAELAVLCSEHDQPRKGDAVLVERGSSFVPGTVIGTHVGAFQVSTDDGEEWVPATALAKRLVAPTARGKGSAKAPEPELSRSARIHRFTFRHAAKVWLGLGILGPALMLYGGAEAWVFSAQWVMLHVLVAAYVHAQHHPLPRFHAPGFGKPDDPGTLSTGALERAPQRDKWEAVLITLGGWLVLAVGAGLPMFEPLVSAAYLGLAGVVAAVLLYLHDRLSAAEVRRLLGAASIRDRIAAAEITEGRVVGTASGEARDRPLAWREVVMKIWSETRQVTKTITDSDGNSQTVQANETTHYGCGIRHVGGAQVLTLDTALGPVEVSLGGAIWAAPRERWFGRAQSRGKDWGGPRPPKHGVVGGTVERIDAGDRVAALGKLRRGEGTMATRLVGGDSGPAVVFAAGSEDPEASLRRALLRRRLFVAIPAILGLAGAVLGLL</sequence>
<reference evidence="2 3" key="1">
    <citation type="submission" date="2007-06" db="EMBL/GenBank/DDBJ databases">
        <authorList>
            <person name="Shimkets L."/>
            <person name="Ferriera S."/>
            <person name="Johnson J."/>
            <person name="Kravitz S."/>
            <person name="Beeson K."/>
            <person name="Sutton G."/>
            <person name="Rogers Y.-H."/>
            <person name="Friedman R."/>
            <person name="Frazier M."/>
            <person name="Venter J.C."/>
        </authorList>
    </citation>
    <scope>NUCLEOTIDE SEQUENCE [LARGE SCALE GENOMIC DNA]</scope>
    <source>
        <strain evidence="2 3">SIR-1</strain>
    </source>
</reference>
<dbReference type="STRING" id="391625.PPSIR1_30626"/>
<gene>
    <name evidence="2" type="ORF">PPSIR1_30626</name>
</gene>
<feature type="transmembrane region" description="Helical" evidence="1">
    <location>
        <begin position="126"/>
        <end position="143"/>
    </location>
</feature>
<feature type="transmembrane region" description="Helical" evidence="1">
    <location>
        <begin position="452"/>
        <end position="469"/>
    </location>
</feature>
<organism evidence="2 3">
    <name type="scientific">Plesiocystis pacifica SIR-1</name>
    <dbReference type="NCBI Taxonomy" id="391625"/>
    <lineage>
        <taxon>Bacteria</taxon>
        <taxon>Pseudomonadati</taxon>
        <taxon>Myxococcota</taxon>
        <taxon>Polyangia</taxon>
        <taxon>Nannocystales</taxon>
        <taxon>Nannocystaceae</taxon>
        <taxon>Plesiocystis</taxon>
    </lineage>
</organism>
<protein>
    <submittedName>
        <fullName evidence="2">Uncharacterized protein</fullName>
    </submittedName>
</protein>
<evidence type="ECO:0000313" key="3">
    <source>
        <dbReference type="Proteomes" id="UP000005801"/>
    </source>
</evidence>